<sequence>MKLLIRDYLASLRERDELDAVLPDLLSELGFHVFSRPQRGTVQHGVDIAAVGVDDDGERKVFLFSVKQGDLTRQDWDGSPQALRSSLNAIQDVYIRHRIPTRYNDLKIVICLTFGGDIQEQVRDFVEGYIADHTTERLSFDEWNGDKIAALLLQGILREEILPKPLRSRFQKTVAMADEPEVAYDHFRRLAQALRASGSTSIKARLRAARQLYICVWILFVWARDADNLEAPYRASELALLSGWELLRPAIDSRAKDAKALNVVVMQMIRLHLTIAGEFLVTKIAPHASVLHGISRCFGAPNALDVNLALFEVLGRIGLTGLWAHWLSGRPTCPDPQALLAQSEALTGIGLHLIRNNPTLFLPIADRQATDIALFLQLWLTTQRDAREVSDWLEEMAVRLNFTVRTRGLYPTCATDYGDLVEHPGDVDDAAYFEEATAGSTLIPLLVMWLRALGKSEAVRALATLMQEQLRHCTLQLWTPDAHRKADCTLAKTRGAPLSATFRWARMALSLRKP</sequence>
<reference evidence="1 2" key="1">
    <citation type="submission" date="2018-01" db="EMBL/GenBank/DDBJ databases">
        <authorList>
            <person name="Clerissi C."/>
        </authorList>
    </citation>
    <scope>NUCLEOTIDE SEQUENCE [LARGE SCALE GENOMIC DNA]</scope>
    <source>
        <strain evidence="1">Cupriavidus taiwanensis STM 8556</strain>
    </source>
</reference>
<organism evidence="1 2">
    <name type="scientific">Cupriavidus taiwanensis</name>
    <dbReference type="NCBI Taxonomy" id="164546"/>
    <lineage>
        <taxon>Bacteria</taxon>
        <taxon>Pseudomonadati</taxon>
        <taxon>Pseudomonadota</taxon>
        <taxon>Betaproteobacteria</taxon>
        <taxon>Burkholderiales</taxon>
        <taxon>Burkholderiaceae</taxon>
        <taxon>Cupriavidus</taxon>
    </lineage>
</organism>
<evidence type="ECO:0000313" key="2">
    <source>
        <dbReference type="Proteomes" id="UP000256952"/>
    </source>
</evidence>
<comment type="caution">
    <text evidence="1">The sequence shown here is derived from an EMBL/GenBank/DDBJ whole genome shotgun (WGS) entry which is preliminary data.</text>
</comment>
<accession>A0A976B0E1</accession>
<evidence type="ECO:0000313" key="1">
    <source>
        <dbReference type="EMBL" id="SOZ68774.1"/>
    </source>
</evidence>
<protein>
    <recommendedName>
        <fullName evidence="3">Chemotaxis protein</fullName>
    </recommendedName>
</protein>
<dbReference type="RefSeq" id="WP_116332275.1">
    <property type="nucleotide sequence ID" value="NZ_LT992560.1"/>
</dbReference>
<name>A0A976B0E1_9BURK</name>
<dbReference type="AlphaFoldDB" id="A0A976B0E1"/>
<evidence type="ECO:0008006" key="3">
    <source>
        <dbReference type="Google" id="ProtNLM"/>
    </source>
</evidence>
<gene>
    <name evidence="1" type="ORF">CBM2613_B120080</name>
</gene>
<dbReference type="EMBL" id="OFTH01000037">
    <property type="protein sequence ID" value="SOZ68774.1"/>
    <property type="molecule type" value="Genomic_DNA"/>
</dbReference>
<proteinExistence type="predicted"/>
<dbReference type="Proteomes" id="UP000256952">
    <property type="component" value="Chromosome CBM2613_b"/>
</dbReference>